<dbReference type="Proteomes" id="UP000072443">
    <property type="component" value="Unassembled WGS sequence"/>
</dbReference>
<feature type="transmembrane region" description="Helical" evidence="1">
    <location>
        <begin position="6"/>
        <end position="28"/>
    </location>
</feature>
<evidence type="ECO:0000313" key="5">
    <source>
        <dbReference type="EMBL" id="SUA19192.1"/>
    </source>
</evidence>
<dbReference type="PANTHER" id="PTHR30503:SF3">
    <property type="entry name" value="INNER MEMBRANE PROTEIN YEDI"/>
    <property type="match status" value="1"/>
</dbReference>
<dbReference type="Pfam" id="PF05661">
    <property type="entry name" value="DUF808"/>
    <property type="match status" value="1"/>
</dbReference>
<dbReference type="EMBL" id="CP012393">
    <property type="protein sequence ID" value="ANW91219.1"/>
    <property type="molecule type" value="Genomic_DNA"/>
</dbReference>
<organism evidence="4 6">
    <name type="scientific">Neisseria meningitidis</name>
    <dbReference type="NCBI Taxonomy" id="487"/>
    <lineage>
        <taxon>Bacteria</taxon>
        <taxon>Pseudomonadati</taxon>
        <taxon>Pseudomonadota</taxon>
        <taxon>Betaproteobacteria</taxon>
        <taxon>Neisseriales</taxon>
        <taxon>Neisseriaceae</taxon>
        <taxon>Neisseria</taxon>
    </lineage>
</organism>
<evidence type="ECO:0000313" key="3">
    <source>
        <dbReference type="EMBL" id="CWP70955.1"/>
    </source>
</evidence>
<reference evidence="2 8" key="1">
    <citation type="submission" date="2015-07" db="EMBL/GenBank/DDBJ databases">
        <title>Comparative genome sequencing reveals within-host evolution of Neisseria meningitidis during.</title>
        <authorList>
            <person name="Klughammer J."/>
            <person name="Dittrich M."/>
            <person name="Mueller T."/>
            <person name="Blom J."/>
            <person name="Goesmann A."/>
            <person name="Vogel U."/>
            <person name="Frosch M."/>
            <person name="Bock C."/>
            <person name="Schoen C."/>
        </authorList>
    </citation>
    <scope>NUCLEOTIDE SEQUENCE [LARGE SCALE GENOMIC DNA]</scope>
    <source>
        <strain evidence="2 8">DE8555</strain>
    </source>
</reference>
<dbReference type="EMBL" id="FEVP01000010">
    <property type="protein sequence ID" value="CWP70955.1"/>
    <property type="molecule type" value="Genomic_DNA"/>
</dbReference>
<name>A0A0Y5M4X4_NEIME</name>
<feature type="transmembrane region" description="Helical" evidence="1">
    <location>
        <begin position="49"/>
        <end position="77"/>
    </location>
</feature>
<evidence type="ECO:0000313" key="8">
    <source>
        <dbReference type="Proteomes" id="UP000092966"/>
    </source>
</evidence>
<reference evidence="6 7" key="2">
    <citation type="submission" date="2016-02" db="EMBL/GenBank/DDBJ databases">
        <authorList>
            <consortium name="Pathogen Informatics"/>
        </authorList>
    </citation>
    <scope>NUCLEOTIDE SEQUENCE [LARGE SCALE GENOMIC DNA]</scope>
    <source>
        <strain evidence="3 7">2842STDY5881269</strain>
        <strain evidence="4 6">2842STDY5881531</strain>
    </source>
</reference>
<dbReference type="Proteomes" id="UP000092966">
    <property type="component" value="Chromosome"/>
</dbReference>
<evidence type="ECO:0000256" key="1">
    <source>
        <dbReference type="SAM" id="Phobius"/>
    </source>
</evidence>
<dbReference type="AlphaFoldDB" id="A0A0Y5M4X4"/>
<keyword evidence="1" id="KW-1133">Transmembrane helix</keyword>
<dbReference type="Proteomes" id="UP000254176">
    <property type="component" value="Unassembled WGS sequence"/>
</dbReference>
<dbReference type="InterPro" id="IPR008526">
    <property type="entry name" value="YedI"/>
</dbReference>
<dbReference type="EMBL" id="FFEF01000001">
    <property type="protein sequence ID" value="CWT66261.1"/>
    <property type="molecule type" value="Genomic_DNA"/>
</dbReference>
<keyword evidence="1" id="KW-0472">Membrane</keyword>
<proteinExistence type="predicted"/>
<protein>
    <submittedName>
        <fullName evidence="4">Inner membrane protein yedI</fullName>
    </submittedName>
</protein>
<dbReference type="GO" id="GO:0005886">
    <property type="term" value="C:plasma membrane"/>
    <property type="evidence" value="ECO:0007669"/>
    <property type="project" value="TreeGrafter"/>
</dbReference>
<evidence type="ECO:0000313" key="2">
    <source>
        <dbReference type="EMBL" id="ANW91219.1"/>
    </source>
</evidence>
<dbReference type="EMBL" id="UGRP01000001">
    <property type="protein sequence ID" value="SUA19192.1"/>
    <property type="molecule type" value="Genomic_DNA"/>
</dbReference>
<reference evidence="5 9" key="3">
    <citation type="submission" date="2018-06" db="EMBL/GenBank/DDBJ databases">
        <authorList>
            <consortium name="Pathogen Informatics"/>
            <person name="Doyle S."/>
        </authorList>
    </citation>
    <scope>NUCLEOTIDE SEQUENCE [LARGE SCALE GENOMIC DNA]</scope>
    <source>
        <strain evidence="5 9">NCTC8554</strain>
    </source>
</reference>
<gene>
    <name evidence="4" type="primary">yedI</name>
    <name evidence="2" type="ORF">DE8555_0654</name>
    <name evidence="3" type="ORF">ERS514591_01078</name>
    <name evidence="4" type="ORF">ERS514851_00065</name>
    <name evidence="5" type="ORF">NCTC8554_00888</name>
</gene>
<evidence type="ECO:0000313" key="7">
    <source>
        <dbReference type="Proteomes" id="UP000072443"/>
    </source>
</evidence>
<evidence type="ECO:0000313" key="9">
    <source>
        <dbReference type="Proteomes" id="UP000254176"/>
    </source>
</evidence>
<evidence type="ECO:0000313" key="6">
    <source>
        <dbReference type="Proteomes" id="UP000069876"/>
    </source>
</evidence>
<keyword evidence="1" id="KW-0812">Transmembrane</keyword>
<feature type="transmembrane region" description="Helical" evidence="1">
    <location>
        <begin position="97"/>
        <end position="119"/>
    </location>
</feature>
<dbReference type="PANTHER" id="PTHR30503">
    <property type="entry name" value="INNER MEMBRANE PROTEIN YEDI"/>
    <property type="match status" value="1"/>
</dbReference>
<dbReference type="Proteomes" id="UP000069876">
    <property type="component" value="Unassembled WGS sequence"/>
</dbReference>
<accession>A0A0Y5M4X4</accession>
<sequence length="128" mass="13917">MTRMLVMAAIGIGMTVLVYGIVAVIVKLDDLGMLLMRRPQTFSRSLGQMLTAFMPCFMRGLSVVGTLAMFLIGGVLVAHNLGLLHDFLHAQHWDAGWAEYFANLVVGLLSGSIACAPALPLMNRFGRH</sequence>
<evidence type="ECO:0000313" key="4">
    <source>
        <dbReference type="EMBL" id="CWT66261.1"/>
    </source>
</evidence>